<dbReference type="Gene3D" id="3.40.109.10">
    <property type="entry name" value="NADH Oxidase"/>
    <property type="match status" value="1"/>
</dbReference>
<dbReference type="InterPro" id="IPR000415">
    <property type="entry name" value="Nitroreductase-like"/>
</dbReference>
<dbReference type="Proteomes" id="UP000284243">
    <property type="component" value="Unassembled WGS sequence"/>
</dbReference>
<organism evidence="1 2">
    <name type="scientific">Odoribacter splanchnicus</name>
    <dbReference type="NCBI Taxonomy" id="28118"/>
    <lineage>
        <taxon>Bacteria</taxon>
        <taxon>Pseudomonadati</taxon>
        <taxon>Bacteroidota</taxon>
        <taxon>Bacteroidia</taxon>
        <taxon>Bacteroidales</taxon>
        <taxon>Odoribacteraceae</taxon>
        <taxon>Odoribacter</taxon>
    </lineage>
</organism>
<dbReference type="SUPFAM" id="SSF55469">
    <property type="entry name" value="FMN-dependent nitroreductase-like"/>
    <property type="match status" value="2"/>
</dbReference>
<dbReference type="AlphaFoldDB" id="A0A412TYJ3"/>
<accession>A0A412TYJ3</accession>
<dbReference type="RefSeq" id="WP_118159828.1">
    <property type="nucleotide sequence ID" value="NZ_QRYC01000001.1"/>
</dbReference>
<dbReference type="EMBL" id="QRYC01000001">
    <property type="protein sequence ID" value="RGU58859.1"/>
    <property type="molecule type" value="Genomic_DNA"/>
</dbReference>
<protein>
    <submittedName>
        <fullName evidence="1">Nitroreductase</fullName>
    </submittedName>
</protein>
<sequence length="330" mass="38131">MVLGNINIHVQNPDFLFMVEYAIKAPSGHNTQPWLFRINENNIEIHPNFDRALPVVDFDNRELFISLGCALENLCITALEKGYDYDVELTKTGIITVYLSSPDTSGYNSLFQQIPLRQTNRSIYNGKQIPEENIAELREVINDENINIRFYKHGTPEFDAIRNYIEQGNRIQMQDKAFKKELKEWMRFNRKHSEKTNDGLSYLVFGAPNLPKFISKPIIGQAVNEWSQVKEDNKKIASASHLVLFTTQNDNIPEWIDLGRNLQRFLLKSTELNIIHSYFNQPNEVRELSVKMAESLGLAGEYPTILLRMGYGETMPYSKRINVNKVLINN</sequence>
<reference evidence="1 2" key="1">
    <citation type="submission" date="2018-08" db="EMBL/GenBank/DDBJ databases">
        <title>A genome reference for cultivated species of the human gut microbiota.</title>
        <authorList>
            <person name="Zou Y."/>
            <person name="Xue W."/>
            <person name="Luo G."/>
        </authorList>
    </citation>
    <scope>NUCLEOTIDE SEQUENCE [LARGE SCALE GENOMIC DNA]</scope>
    <source>
        <strain evidence="1 2">AF16-14</strain>
    </source>
</reference>
<dbReference type="GO" id="GO:0016491">
    <property type="term" value="F:oxidoreductase activity"/>
    <property type="evidence" value="ECO:0007669"/>
    <property type="project" value="InterPro"/>
</dbReference>
<proteinExistence type="predicted"/>
<evidence type="ECO:0000313" key="2">
    <source>
        <dbReference type="Proteomes" id="UP000284243"/>
    </source>
</evidence>
<dbReference type="NCBIfam" id="NF047509">
    <property type="entry name" value="Rv3131_FMN_oxido"/>
    <property type="match status" value="1"/>
</dbReference>
<dbReference type="Gene3D" id="3.40.109.30">
    <property type="entry name" value="putative nitroreductase (tm1586), domain 2"/>
    <property type="match status" value="1"/>
</dbReference>
<evidence type="ECO:0000313" key="1">
    <source>
        <dbReference type="EMBL" id="RGU58859.1"/>
    </source>
</evidence>
<name>A0A412TYJ3_9BACT</name>
<comment type="caution">
    <text evidence="1">The sequence shown here is derived from an EMBL/GenBank/DDBJ whole genome shotgun (WGS) entry which is preliminary data.</text>
</comment>
<gene>
    <name evidence="1" type="ORF">DWW57_00215</name>
</gene>